<dbReference type="Proteomes" id="UP000027002">
    <property type="component" value="Chromosome 1"/>
</dbReference>
<organism evidence="1 2">
    <name type="scientific">Ustilaginoidea virens</name>
    <name type="common">Rice false smut fungus</name>
    <name type="synonym">Villosiclava virens</name>
    <dbReference type="NCBI Taxonomy" id="1159556"/>
    <lineage>
        <taxon>Eukaryota</taxon>
        <taxon>Fungi</taxon>
        <taxon>Dikarya</taxon>
        <taxon>Ascomycota</taxon>
        <taxon>Pezizomycotina</taxon>
        <taxon>Sordariomycetes</taxon>
        <taxon>Hypocreomycetidae</taxon>
        <taxon>Hypocreales</taxon>
        <taxon>Clavicipitaceae</taxon>
        <taxon>Ustilaginoidea</taxon>
    </lineage>
</organism>
<dbReference type="GeneID" id="66062414"/>
<evidence type="ECO:0000313" key="1">
    <source>
        <dbReference type="EMBL" id="QUC17395.1"/>
    </source>
</evidence>
<protein>
    <submittedName>
        <fullName evidence="1">Uncharacterized protein</fullName>
    </submittedName>
</protein>
<sequence length="142" mass="16502">MRNYVEPLRSERSLRIVVMMLIKRYRRRRYIEAISLLRWKAPQTLAGEQMIFRLPKQTDQHRTRTIMAMGGQGQHFATLHASALTTDRLASCNVQLTDDRRSQESPPSNGTRWYQDKGTIQRQQRCLRALDKASPAVYGVQA</sequence>
<gene>
    <name evidence="1" type="ORF">UV8b_01636</name>
</gene>
<dbReference type="KEGG" id="uvi:66062414"/>
<name>A0A8E5HL08_USTVR</name>
<reference evidence="1" key="1">
    <citation type="submission" date="2020-03" db="EMBL/GenBank/DDBJ databases">
        <title>A mixture of massive structural variations and highly conserved coding sequences in Ustilaginoidea virens genome.</title>
        <authorList>
            <person name="Zhang K."/>
            <person name="Zhao Z."/>
            <person name="Zhang Z."/>
            <person name="Li Y."/>
            <person name="Hsiang T."/>
            <person name="Sun W."/>
        </authorList>
    </citation>
    <scope>NUCLEOTIDE SEQUENCE</scope>
    <source>
        <strain evidence="1">UV-8b</strain>
    </source>
</reference>
<keyword evidence="2" id="KW-1185">Reference proteome</keyword>
<dbReference type="RefSeq" id="XP_042995068.1">
    <property type="nucleotide sequence ID" value="XM_043139134.1"/>
</dbReference>
<accession>A0A8E5HL08</accession>
<proteinExistence type="predicted"/>
<dbReference type="AlphaFoldDB" id="A0A8E5HL08"/>
<evidence type="ECO:0000313" key="2">
    <source>
        <dbReference type="Proteomes" id="UP000027002"/>
    </source>
</evidence>
<dbReference type="EMBL" id="CP072753">
    <property type="protein sequence ID" value="QUC17395.1"/>
    <property type="molecule type" value="Genomic_DNA"/>
</dbReference>